<dbReference type="SUPFAM" id="SSF56112">
    <property type="entry name" value="Protein kinase-like (PK-like)"/>
    <property type="match status" value="1"/>
</dbReference>
<keyword evidence="2" id="KW-0808">Transferase</keyword>
<dbReference type="Proteomes" id="UP000189229">
    <property type="component" value="Unassembled WGS sequence"/>
</dbReference>
<feature type="region of interest" description="Disordered" evidence="1">
    <location>
        <begin position="1"/>
        <end position="21"/>
    </location>
</feature>
<comment type="caution">
    <text evidence="2">The sequence shown here is derived from an EMBL/GenBank/DDBJ whole genome shotgun (WGS) entry which is preliminary data.</text>
</comment>
<sequence>MSDFGIAGRAPEQATGTEADGRADQYALAATAFQLFTGTSPVDVPGKLSDLRPDLARLDTALSRALSADPAGRFASCREFADALNEQAGSRRSTSARRL</sequence>
<keyword evidence="2" id="KW-0418">Kinase</keyword>
<name>A0A1V3XTU9_MYCKA</name>
<dbReference type="EMBL" id="MVBM01000001">
    <property type="protein sequence ID" value="OOK82667.1"/>
    <property type="molecule type" value="Genomic_DNA"/>
</dbReference>
<reference evidence="2 3" key="1">
    <citation type="submission" date="2017-02" db="EMBL/GenBank/DDBJ databases">
        <title>Complete genome sequences of Mycobacterium kansasii strains isolated from rhesus macaques.</title>
        <authorList>
            <person name="Panda A."/>
            <person name="Nagaraj S."/>
            <person name="Zhao X."/>
            <person name="Tettelin H."/>
            <person name="Detolla L.J."/>
        </authorList>
    </citation>
    <scope>NUCLEOTIDE SEQUENCE [LARGE SCALE GENOMIC DNA]</scope>
    <source>
        <strain evidence="2 3">11-3813</strain>
    </source>
</reference>
<dbReference type="EC" id="2.7.11.1" evidence="2"/>
<evidence type="ECO:0000313" key="3">
    <source>
        <dbReference type="Proteomes" id="UP000189229"/>
    </source>
</evidence>
<dbReference type="InterPro" id="IPR011009">
    <property type="entry name" value="Kinase-like_dom_sf"/>
</dbReference>
<protein>
    <submittedName>
        <fullName evidence="2">Serine/threonine-protein kinase pknF</fullName>
        <ecNumber evidence="2">2.7.11.1</ecNumber>
    </submittedName>
</protein>
<dbReference type="AlphaFoldDB" id="A0A1V3XTU9"/>
<gene>
    <name evidence="2" type="ORF">BZL30_0606</name>
</gene>
<evidence type="ECO:0000313" key="2">
    <source>
        <dbReference type="EMBL" id="OOK82667.1"/>
    </source>
</evidence>
<proteinExistence type="predicted"/>
<dbReference type="GO" id="GO:0004674">
    <property type="term" value="F:protein serine/threonine kinase activity"/>
    <property type="evidence" value="ECO:0007669"/>
    <property type="project" value="UniProtKB-EC"/>
</dbReference>
<evidence type="ECO:0000256" key="1">
    <source>
        <dbReference type="SAM" id="MobiDB-lite"/>
    </source>
</evidence>
<accession>A0A1V3XTU9</accession>
<organism evidence="2 3">
    <name type="scientific">Mycobacterium kansasii</name>
    <dbReference type="NCBI Taxonomy" id="1768"/>
    <lineage>
        <taxon>Bacteria</taxon>
        <taxon>Bacillati</taxon>
        <taxon>Actinomycetota</taxon>
        <taxon>Actinomycetes</taxon>
        <taxon>Mycobacteriales</taxon>
        <taxon>Mycobacteriaceae</taxon>
        <taxon>Mycobacterium</taxon>
    </lineage>
</organism>
<dbReference type="Gene3D" id="1.10.510.10">
    <property type="entry name" value="Transferase(Phosphotransferase) domain 1"/>
    <property type="match status" value="1"/>
</dbReference>